<keyword evidence="2" id="KW-1185">Reference proteome</keyword>
<reference evidence="1 2" key="1">
    <citation type="submission" date="2014-04" db="EMBL/GenBank/DDBJ databases">
        <authorList>
            <consortium name="DOE Joint Genome Institute"/>
            <person name="Kuo A."/>
            <person name="Gay G."/>
            <person name="Dore J."/>
            <person name="Kohler A."/>
            <person name="Nagy L.G."/>
            <person name="Floudas D."/>
            <person name="Copeland A."/>
            <person name="Barry K.W."/>
            <person name="Cichocki N."/>
            <person name="Veneault-Fourrey C."/>
            <person name="LaButti K."/>
            <person name="Lindquist E.A."/>
            <person name="Lipzen A."/>
            <person name="Lundell T."/>
            <person name="Morin E."/>
            <person name="Murat C."/>
            <person name="Sun H."/>
            <person name="Tunlid A."/>
            <person name="Henrissat B."/>
            <person name="Grigoriev I.V."/>
            <person name="Hibbett D.S."/>
            <person name="Martin F."/>
            <person name="Nordberg H.P."/>
            <person name="Cantor M.N."/>
            <person name="Hua S.X."/>
        </authorList>
    </citation>
    <scope>NUCLEOTIDE SEQUENCE [LARGE SCALE GENOMIC DNA]</scope>
    <source>
        <strain evidence="2">h7</strain>
    </source>
</reference>
<dbReference type="OrthoDB" id="3120658at2759"/>
<gene>
    <name evidence="1" type="ORF">M413DRAFT_259747</name>
</gene>
<sequence length="305" mass="36266">MMYTKRKWYEDWKHSWDGGIDHTLENIIDEYPEDPEKKFDENVASVFYKFRKVLDACYAKAFSLSCMNELIESVPGFLVLRMENIIDNLATISGVNLETVRGLVEKNRPFIRFNRYVTRGPSDYIVLKAHVKDYLCDQSRSGFYYHDKKPHHISISRRGLSLMFENPWSVMDNFADDVKGYFHDHLHEHLYESDIGPLEDLSSDDPVMDLIEDLNRYVYHCEDHWNTPYLSLLYKWFAVIYIFRWLQRQQQVNSLLLVVFLFLVFDDRKPARPLLSRIKIPIFTSRWKNGFASSRTKSMDRSCIL</sequence>
<dbReference type="Proteomes" id="UP000053424">
    <property type="component" value="Unassembled WGS sequence"/>
</dbReference>
<proteinExistence type="predicted"/>
<dbReference type="HOGENOM" id="CLU_912336_0_0_1"/>
<evidence type="ECO:0000313" key="2">
    <source>
        <dbReference type="Proteomes" id="UP000053424"/>
    </source>
</evidence>
<name>A0A0C3CCZ9_HEBCY</name>
<accession>A0A0C3CCZ9</accession>
<reference evidence="2" key="2">
    <citation type="submission" date="2015-01" db="EMBL/GenBank/DDBJ databases">
        <title>Evolutionary Origins and Diversification of the Mycorrhizal Mutualists.</title>
        <authorList>
            <consortium name="DOE Joint Genome Institute"/>
            <consortium name="Mycorrhizal Genomics Consortium"/>
            <person name="Kohler A."/>
            <person name="Kuo A."/>
            <person name="Nagy L.G."/>
            <person name="Floudas D."/>
            <person name="Copeland A."/>
            <person name="Barry K.W."/>
            <person name="Cichocki N."/>
            <person name="Veneault-Fourrey C."/>
            <person name="LaButti K."/>
            <person name="Lindquist E.A."/>
            <person name="Lipzen A."/>
            <person name="Lundell T."/>
            <person name="Morin E."/>
            <person name="Murat C."/>
            <person name="Riley R."/>
            <person name="Ohm R."/>
            <person name="Sun H."/>
            <person name="Tunlid A."/>
            <person name="Henrissat B."/>
            <person name="Grigoriev I.V."/>
            <person name="Hibbett D.S."/>
            <person name="Martin F."/>
        </authorList>
    </citation>
    <scope>NUCLEOTIDE SEQUENCE [LARGE SCALE GENOMIC DNA]</scope>
    <source>
        <strain evidence="2">h7</strain>
    </source>
</reference>
<protein>
    <submittedName>
        <fullName evidence="1">Uncharacterized protein</fullName>
    </submittedName>
</protein>
<organism evidence="1 2">
    <name type="scientific">Hebeloma cylindrosporum</name>
    <dbReference type="NCBI Taxonomy" id="76867"/>
    <lineage>
        <taxon>Eukaryota</taxon>
        <taxon>Fungi</taxon>
        <taxon>Dikarya</taxon>
        <taxon>Basidiomycota</taxon>
        <taxon>Agaricomycotina</taxon>
        <taxon>Agaricomycetes</taxon>
        <taxon>Agaricomycetidae</taxon>
        <taxon>Agaricales</taxon>
        <taxon>Agaricineae</taxon>
        <taxon>Hymenogastraceae</taxon>
        <taxon>Hebeloma</taxon>
    </lineage>
</organism>
<evidence type="ECO:0000313" key="1">
    <source>
        <dbReference type="EMBL" id="KIM46630.1"/>
    </source>
</evidence>
<dbReference type="AlphaFoldDB" id="A0A0C3CCZ9"/>
<dbReference type="EMBL" id="KN831770">
    <property type="protein sequence ID" value="KIM46630.1"/>
    <property type="molecule type" value="Genomic_DNA"/>
</dbReference>